<evidence type="ECO:0000313" key="1">
    <source>
        <dbReference type="EMBL" id="KRZ65178.1"/>
    </source>
</evidence>
<accession>A0A0V1M0A3</accession>
<dbReference type="Proteomes" id="UP000054843">
    <property type="component" value="Unassembled WGS sequence"/>
</dbReference>
<organism evidence="1 2">
    <name type="scientific">Trichinella papuae</name>
    <dbReference type="NCBI Taxonomy" id="268474"/>
    <lineage>
        <taxon>Eukaryota</taxon>
        <taxon>Metazoa</taxon>
        <taxon>Ecdysozoa</taxon>
        <taxon>Nematoda</taxon>
        <taxon>Enoplea</taxon>
        <taxon>Dorylaimia</taxon>
        <taxon>Trichinellida</taxon>
        <taxon>Trichinellidae</taxon>
        <taxon>Trichinella</taxon>
    </lineage>
</organism>
<dbReference type="AlphaFoldDB" id="A0A0V1M0A3"/>
<protein>
    <submittedName>
        <fullName evidence="1">Uncharacterized protein</fullName>
    </submittedName>
</protein>
<gene>
    <name evidence="1" type="ORF">T10_10405</name>
</gene>
<evidence type="ECO:0000313" key="2">
    <source>
        <dbReference type="Proteomes" id="UP000054843"/>
    </source>
</evidence>
<keyword evidence="2" id="KW-1185">Reference proteome</keyword>
<comment type="caution">
    <text evidence="1">The sequence shown here is derived from an EMBL/GenBank/DDBJ whole genome shotgun (WGS) entry which is preliminary data.</text>
</comment>
<sequence>MVNSAWCDCNSMFSCMILNRLWTHPCELVACLEDTLDLINSIYCRRDAVDKKCVGNTDDGNAIATSTKLADFVLHLTSVLEL</sequence>
<dbReference type="EMBL" id="JYDO01000476">
    <property type="protein sequence ID" value="KRZ65178.1"/>
    <property type="molecule type" value="Genomic_DNA"/>
</dbReference>
<reference evidence="1 2" key="1">
    <citation type="submission" date="2015-01" db="EMBL/GenBank/DDBJ databases">
        <title>Evolution of Trichinella species and genotypes.</title>
        <authorList>
            <person name="Korhonen P.K."/>
            <person name="Edoardo P."/>
            <person name="Giuseppe L.R."/>
            <person name="Gasser R.B."/>
        </authorList>
    </citation>
    <scope>NUCLEOTIDE SEQUENCE [LARGE SCALE GENOMIC DNA]</scope>
    <source>
        <strain evidence="1">ISS1980</strain>
    </source>
</reference>
<proteinExistence type="predicted"/>
<name>A0A0V1M0A3_9BILA</name>